<keyword evidence="4" id="KW-1185">Reference proteome</keyword>
<evidence type="ECO:0000313" key="3">
    <source>
        <dbReference type="EMBL" id="CAD6254011.1"/>
    </source>
</evidence>
<name>A0A811QE29_9POAL</name>
<gene>
    <name evidence="3" type="ORF">NCGR_LOCUS37622</name>
</gene>
<evidence type="ECO:0000313" key="4">
    <source>
        <dbReference type="Proteomes" id="UP000604825"/>
    </source>
</evidence>
<accession>A0A811QE29</accession>
<proteinExistence type="predicted"/>
<dbReference type="OrthoDB" id="600752at2759"/>
<organism evidence="3 4">
    <name type="scientific">Miscanthus lutarioriparius</name>
    <dbReference type="NCBI Taxonomy" id="422564"/>
    <lineage>
        <taxon>Eukaryota</taxon>
        <taxon>Viridiplantae</taxon>
        <taxon>Streptophyta</taxon>
        <taxon>Embryophyta</taxon>
        <taxon>Tracheophyta</taxon>
        <taxon>Spermatophyta</taxon>
        <taxon>Magnoliopsida</taxon>
        <taxon>Liliopsida</taxon>
        <taxon>Poales</taxon>
        <taxon>Poaceae</taxon>
        <taxon>PACMAD clade</taxon>
        <taxon>Panicoideae</taxon>
        <taxon>Andropogonodae</taxon>
        <taxon>Andropogoneae</taxon>
        <taxon>Saccharinae</taxon>
        <taxon>Miscanthus</taxon>
    </lineage>
</organism>
<evidence type="ECO:0000256" key="2">
    <source>
        <dbReference type="SAM" id="SignalP"/>
    </source>
</evidence>
<feature type="chain" id="PRO_5032476152" evidence="2">
    <location>
        <begin position="30"/>
        <end position="120"/>
    </location>
</feature>
<reference evidence="3" key="1">
    <citation type="submission" date="2020-10" db="EMBL/GenBank/DDBJ databases">
        <authorList>
            <person name="Han B."/>
            <person name="Lu T."/>
            <person name="Zhao Q."/>
            <person name="Huang X."/>
            <person name="Zhao Y."/>
        </authorList>
    </citation>
    <scope>NUCLEOTIDE SEQUENCE</scope>
</reference>
<protein>
    <submittedName>
        <fullName evidence="3">Uncharacterized protein</fullName>
    </submittedName>
</protein>
<sequence>MVAGPATVAAVLVMIASVVVLLVAPAADSQCDPLRDVVVKESAGDIQLDGAKKYGVTVSNQAGAAVSAVHLACAYDFRHVDDDVDPRVLVQVAHGDCLLVRGRAIAHMHVIAATCATVIT</sequence>
<dbReference type="Proteomes" id="UP000604825">
    <property type="component" value="Unassembled WGS sequence"/>
</dbReference>
<dbReference type="AlphaFoldDB" id="A0A811QE29"/>
<dbReference type="InterPro" id="IPR040361">
    <property type="entry name" value="TPD1"/>
</dbReference>
<dbReference type="EMBL" id="CAJGYO010000009">
    <property type="protein sequence ID" value="CAD6254011.1"/>
    <property type="molecule type" value="Genomic_DNA"/>
</dbReference>
<feature type="signal peptide" evidence="2">
    <location>
        <begin position="1"/>
        <end position="29"/>
    </location>
</feature>
<keyword evidence="1 2" id="KW-0732">Signal</keyword>
<dbReference type="Pfam" id="PF24068">
    <property type="entry name" value="TPD1_C"/>
    <property type="match status" value="1"/>
</dbReference>
<evidence type="ECO:0000256" key="1">
    <source>
        <dbReference type="ARBA" id="ARBA00022729"/>
    </source>
</evidence>
<comment type="caution">
    <text evidence="3">The sequence shown here is derived from an EMBL/GenBank/DDBJ whole genome shotgun (WGS) entry which is preliminary data.</text>
</comment>